<feature type="compositionally biased region" description="Acidic residues" evidence="1">
    <location>
        <begin position="1402"/>
        <end position="1413"/>
    </location>
</feature>
<feature type="compositionally biased region" description="Low complexity" evidence="1">
    <location>
        <begin position="2877"/>
        <end position="2898"/>
    </location>
</feature>
<dbReference type="Gene3D" id="1.10.555.10">
    <property type="entry name" value="Rho GTPase activation protein"/>
    <property type="match status" value="1"/>
</dbReference>
<feature type="compositionally biased region" description="Low complexity" evidence="1">
    <location>
        <begin position="2062"/>
        <end position="2072"/>
    </location>
</feature>
<feature type="region of interest" description="Disordered" evidence="1">
    <location>
        <begin position="1"/>
        <end position="29"/>
    </location>
</feature>
<organism evidence="3 4">
    <name type="scientific">Panaeolus cyanescens</name>
    <dbReference type="NCBI Taxonomy" id="181874"/>
    <lineage>
        <taxon>Eukaryota</taxon>
        <taxon>Fungi</taxon>
        <taxon>Dikarya</taxon>
        <taxon>Basidiomycota</taxon>
        <taxon>Agaricomycotina</taxon>
        <taxon>Agaricomycetes</taxon>
        <taxon>Agaricomycetidae</taxon>
        <taxon>Agaricales</taxon>
        <taxon>Agaricineae</taxon>
        <taxon>Galeropsidaceae</taxon>
        <taxon>Panaeolus</taxon>
    </lineage>
</organism>
<dbReference type="InterPro" id="IPR008936">
    <property type="entry name" value="Rho_GTPase_activation_prot"/>
</dbReference>
<feature type="compositionally biased region" description="Polar residues" evidence="1">
    <location>
        <begin position="1423"/>
        <end position="1438"/>
    </location>
</feature>
<feature type="compositionally biased region" description="Basic and acidic residues" evidence="1">
    <location>
        <begin position="2401"/>
        <end position="2415"/>
    </location>
</feature>
<feature type="compositionally biased region" description="Basic and acidic residues" evidence="1">
    <location>
        <begin position="1652"/>
        <end position="1662"/>
    </location>
</feature>
<accession>A0A409VS51</accession>
<feature type="compositionally biased region" description="Low complexity" evidence="1">
    <location>
        <begin position="2844"/>
        <end position="2853"/>
    </location>
</feature>
<feature type="compositionally biased region" description="Acidic residues" evidence="1">
    <location>
        <begin position="1050"/>
        <end position="1063"/>
    </location>
</feature>
<feature type="domain" description="Meiotically up-regulated protein Msb1/Mug8" evidence="2">
    <location>
        <begin position="136"/>
        <end position="354"/>
    </location>
</feature>
<protein>
    <recommendedName>
        <fullName evidence="2">Meiotically up-regulated protein Msb1/Mug8 domain-containing protein</fullName>
    </recommendedName>
</protein>
<reference evidence="3 4" key="1">
    <citation type="journal article" date="2018" name="Evol. Lett.">
        <title>Horizontal gene cluster transfer increased hallucinogenic mushroom diversity.</title>
        <authorList>
            <person name="Reynolds H.T."/>
            <person name="Vijayakumar V."/>
            <person name="Gluck-Thaler E."/>
            <person name="Korotkin H.B."/>
            <person name="Matheny P.B."/>
            <person name="Slot J.C."/>
        </authorList>
    </citation>
    <scope>NUCLEOTIDE SEQUENCE [LARGE SCALE GENOMIC DNA]</scope>
    <source>
        <strain evidence="3 4">2629</strain>
    </source>
</reference>
<feature type="compositionally biased region" description="Polar residues" evidence="1">
    <location>
        <begin position="2083"/>
        <end position="2103"/>
    </location>
</feature>
<feature type="compositionally biased region" description="Low complexity" evidence="1">
    <location>
        <begin position="1168"/>
        <end position="1182"/>
    </location>
</feature>
<feature type="compositionally biased region" description="Low complexity" evidence="1">
    <location>
        <begin position="1935"/>
        <end position="1951"/>
    </location>
</feature>
<dbReference type="InterPro" id="IPR037508">
    <property type="entry name" value="Msb1/Mug8"/>
</dbReference>
<feature type="region of interest" description="Disordered" evidence="1">
    <location>
        <begin position="1612"/>
        <end position="1757"/>
    </location>
</feature>
<feature type="compositionally biased region" description="Low complexity" evidence="1">
    <location>
        <begin position="1995"/>
        <end position="2005"/>
    </location>
</feature>
<feature type="region of interest" description="Disordered" evidence="1">
    <location>
        <begin position="1168"/>
        <end position="1188"/>
    </location>
</feature>
<dbReference type="InParanoid" id="A0A409VS51"/>
<dbReference type="InterPro" id="IPR012965">
    <property type="entry name" value="Msb1/Mug8_dom"/>
</dbReference>
<feature type="compositionally biased region" description="Basic and acidic residues" evidence="1">
    <location>
        <begin position="1858"/>
        <end position="1868"/>
    </location>
</feature>
<evidence type="ECO:0000313" key="4">
    <source>
        <dbReference type="Proteomes" id="UP000284842"/>
    </source>
</evidence>
<feature type="region of interest" description="Disordered" evidence="1">
    <location>
        <begin position="1020"/>
        <end position="1144"/>
    </location>
</feature>
<feature type="compositionally biased region" description="Polar residues" evidence="1">
    <location>
        <begin position="857"/>
        <end position="870"/>
    </location>
</feature>
<feature type="compositionally biased region" description="Basic and acidic residues" evidence="1">
    <location>
        <begin position="2763"/>
        <end position="2774"/>
    </location>
</feature>
<feature type="compositionally biased region" description="Low complexity" evidence="1">
    <location>
        <begin position="2436"/>
        <end position="2447"/>
    </location>
</feature>
<feature type="compositionally biased region" description="Polar residues" evidence="1">
    <location>
        <begin position="2133"/>
        <end position="2154"/>
    </location>
</feature>
<feature type="compositionally biased region" description="Polar residues" evidence="1">
    <location>
        <begin position="1773"/>
        <end position="1782"/>
    </location>
</feature>
<dbReference type="Pfam" id="PF08101">
    <property type="entry name" value="Msb1-Mug8_dom"/>
    <property type="match status" value="1"/>
</dbReference>
<feature type="compositionally biased region" description="Polar residues" evidence="1">
    <location>
        <begin position="1639"/>
        <end position="1650"/>
    </location>
</feature>
<feature type="compositionally biased region" description="Low complexity" evidence="1">
    <location>
        <begin position="1869"/>
        <end position="1889"/>
    </location>
</feature>
<feature type="region of interest" description="Disordered" evidence="1">
    <location>
        <begin position="822"/>
        <end position="938"/>
    </location>
</feature>
<feature type="compositionally biased region" description="Polar residues" evidence="1">
    <location>
        <begin position="2241"/>
        <end position="2256"/>
    </location>
</feature>
<feature type="compositionally biased region" description="Basic and acidic residues" evidence="1">
    <location>
        <begin position="2171"/>
        <end position="2180"/>
    </location>
</feature>
<feature type="compositionally biased region" description="Polar residues" evidence="1">
    <location>
        <begin position="2554"/>
        <end position="2569"/>
    </location>
</feature>
<evidence type="ECO:0000256" key="1">
    <source>
        <dbReference type="SAM" id="MobiDB-lite"/>
    </source>
</evidence>
<feature type="region of interest" description="Disordered" evidence="1">
    <location>
        <begin position="550"/>
        <end position="615"/>
    </location>
</feature>
<feature type="region of interest" description="Disordered" evidence="1">
    <location>
        <begin position="2990"/>
        <end position="3033"/>
    </location>
</feature>
<dbReference type="PANTHER" id="PTHR28093:SF1">
    <property type="entry name" value="MORPHOGENESIS-RELATED PROTEIN MSB1"/>
    <property type="match status" value="1"/>
</dbReference>
<feature type="compositionally biased region" description="Low complexity" evidence="1">
    <location>
        <begin position="1075"/>
        <end position="1090"/>
    </location>
</feature>
<feature type="region of interest" description="Disordered" evidence="1">
    <location>
        <begin position="1770"/>
        <end position="2301"/>
    </location>
</feature>
<dbReference type="PANTHER" id="PTHR28093">
    <property type="entry name" value="MORPHOGENESIS-RELATED PROTEIN MSB1"/>
    <property type="match status" value="1"/>
</dbReference>
<keyword evidence="4" id="KW-1185">Reference proteome</keyword>
<feature type="region of interest" description="Disordered" evidence="1">
    <location>
        <begin position="58"/>
        <end position="84"/>
    </location>
</feature>
<dbReference type="SUPFAM" id="SSF48350">
    <property type="entry name" value="GTPase activation domain, GAP"/>
    <property type="match status" value="1"/>
</dbReference>
<feature type="region of interest" description="Disordered" evidence="1">
    <location>
        <begin position="2318"/>
        <end position="2943"/>
    </location>
</feature>
<dbReference type="EMBL" id="NHTK01005994">
    <property type="protein sequence ID" value="PPQ69057.1"/>
    <property type="molecule type" value="Genomic_DNA"/>
</dbReference>
<dbReference type="STRING" id="181874.A0A409VS51"/>
<feature type="compositionally biased region" description="Basic and acidic residues" evidence="1">
    <location>
        <begin position="2024"/>
        <end position="2041"/>
    </location>
</feature>
<feature type="compositionally biased region" description="Basic and acidic residues" evidence="1">
    <location>
        <begin position="1793"/>
        <end position="1815"/>
    </location>
</feature>
<feature type="compositionally biased region" description="Basic and acidic residues" evidence="1">
    <location>
        <begin position="2725"/>
        <end position="2735"/>
    </location>
</feature>
<feature type="compositionally biased region" description="Polar residues" evidence="1">
    <location>
        <begin position="2709"/>
        <end position="2719"/>
    </location>
</feature>
<sequence length="3033" mass="321103">MQSFLSKVFGRKKDDKDVSPTQLSPGELLGERFEAISPNVSPGAAQFLELDPKVNAGEASKDPGFTLFRAKSRPSSPQTKPKRHDTLPQLSLAFLEPNGPLSPAADFVREADPDMSVLLSDAIIGQRKLNPLEALILIRACSQAIIARGLETLGVMHPHWYSASPDVQRRLISQFINSLNADSTTSPTSSSPTTAFESEMTFTRPHDVAAVLRWGLRHLQLDGDHLGKDETWYSKFLEAEAAADYPLKAFSEQLAPHLPPAHLEVLTSTLEIFSSLAAHAEANSTSGSKLSKIFGLWLLVSQRVDSKDDFHSFYQRWERMGRMLEHLFLARIRDDSADRRMPVRLLELVRQYPYTKGLSNPMTDVKLLARPRITTIPYDALFVRLEVELVSEKRRPKHRINPLTLLADAFSVQLEGEHANLWNIITSESKNGSSPSPLSNVFADETIRFLSMVPGTDGPDVPVKSPSLSIFAGGVLSPHKRSATAIEKGKGKPAPTIVSGHVKPATDPTPVSALSPLDLTQDWDQFSTSGFFEVSPAIVPLASTLFDNDVEKTVPPDPPAPLSRSLSRMSSRSKRSKHTKSPSTTSPRKSEDTIRPPQTDSPSPAPAPSPPAQDLLPLTKATNVQVIQIDEAFVDFWSDALLDPIASNWPTFIICKFKSSLVPKLVIGVAEEGKAAKTLKWLIIEHVYTVKPPLPPAPVEVAVARPRASSPSSDSMSPKKRFSFWSMNRSISGSSVGSQKGKNKLKSPVAVGEMGELLEEGSSSSNSKSPISRIRKSLDISRKPTESPTLKKAESMAVIKEAAPVVAAAGAAVGVVAVASALAEEKKDEDPSPPIAEVVEEAKPDAVVDEAGAPEAESTQAINEESNAALESTPAEAQPVAERSKDEEADLSTPPGLETDTQAADVPQAEQPTQADQVLEAHVVPPVEATPSSVDQTNVDAVDVEGAKEDLPAVNESEGLQEAVAVPAIEAEESAQQTPVDVQSDVQAEKQLEAEATEPIAGPEETTTVLAQEIIEPASVDVAHDETPVTQVESSEPPAVLQADVSTPDQQEDVAAEVVDETPAETVVVEDKPTEVAPVEPVSEVQPEPESTISQESEQTDAAENHNQAPSPPVLQDDSVSLQQISTEAQPETLDEGQPDVEDSVTAPVVAPEEPTVAAVDEKVEPQAVEVAPEVSPAPEAETSVEPSVTVQDEAVAHDQQQEDTVSTQVLLDDTPVEKAVSNDDAVIENGVAVPEVVATQESQLSLLTEPAPLPNEDDTPPQAREASSDAQPEIQEEQAEVKDTDPVTAHQEPAVVEPQAEIVAEKESPVVDNVPSGEQSEPLEGRDSTPTPQDQEEEVQVPAQALEAAIPADDAVTPEAVNDQEPQPLAESEDPAPAAPITSANEDEAPLPQDANPIDSETPEEVSPEVEGAEPVAAPQESEVSITDGTSEPQSVDANPEEMPVAEVESSAPEPQAVAPENEAPVEKHEIVADHPSEEVPTQIVSEVQPEPELNNEVAPPLATSETQALSEDDVVVAEAKVESAQPDHVEDEQPSEQPAQEAKPIVPDATDSAPVPSSAEHDDQQVAQEEVSETSAPAAVLSEQIEAAESEVVEESQPAAVEVAVVEPVQEASPIPESDAVAVEDEPLDSGSLPATVESTIVETSTADEVTEHADDHTVKLEVSTNDTEVPEADLAKDLTAESITEAPAAEQAPQEVIAQDELASPQEVAEVNDHPSQQTEAHESPIPPSSELPNEDAVEAPAVSIESSAPEATTAVDVEVAPVVEASESLAQADTSAVESNVELEAQPETVEKHDAVEELATEKQEIDKEEVQPTEVSDPLAQPVPSPENQEESVLVDAAEGVEEEIIEQVQTTHESRPSDEDKATATVDEVPVTEAAEVVPNAEASQLDETEAPADNLERAAAVEEESPVTKANDAVVQAETLEQPVIEPANNEAATVETEVAQAANDQAIPAPSDAVVVDEQNSETEVVPPQEPAVLPSVPSSEVEQIPAEEPTPTAQEEVAVPTTANAESVPVPDMSSAEKVESSEENVEAHSEAVENVVAEEPSVEHTSQAIVDQPSQESQEPQEGPIEVVGIEENVQNAEASPEVAQQQDQTSSEPVDVAVPNVEVAFKEEPTVSETDSPKDVSQAEQISVLPSPTPDTLPQTNDDNTQHAEVAAEVVPDVHINAEQDKEDTVVEEASAPVLEEVEKPAPQDAFAPADEEEKDEVPVSSTTVIESDTPAAESNDADVTKEDASSTNVDQETSAANEVSSPAEDAATGTEVVQSPDEGAATVDPLVAAQESLPEETNAVQDLDASVTEVQSTDVDVVPIPDEVEGNKETGDVTVVEASQPGDDVKEITTADSETPSDDSAPVADKEPHPEEPVVPETSETVVIDDVKPDVPQDDSLTAEGETAIAKEEVPQPAEKADENTEDVSTEPLPAVETLPIVDAESPSIPAASPPVQEQDESSPVAQEPTIVDEPAMEVQPIASTEAAPAVVEETPATEQDNVQEPPIAEVAQTPVADAVAVEEDKSETIDAPPAPQVASEEPPAPQEEPVIDQSPVDEATSAPQESTVAVETTEASVSEPETLPAASETPDLVVPGEVIPEPVATESQSTDTSDAPVLEEDQQTASVPEPPAQETNGSATVEELPVSEAEPVSENTNEVQKPSLQEDILVTEDVSTPEPAKETEVEAPSPPVDDKLPELNNTETQDASVPVDSTPEVPTSTDQNAEQVPDDETQKPALREDVPVAEDVSTSEPAKETDNHQEVEVSSPPVEDKLPEVHNTEVQETAESVASPPEVTPSIEQNVEQGLAHVDEPTTPTPASDVPEVSQEVKEEAGSLEPTVEESAKTEKAAPAESESAKPSSPEEDAQPTEARQESEVVVEEEQTTPVSEPPSVAEEVAAVQAVDEPSTKEPSVESVPEESVKPSEQLEDASKPQESPSPVAASEAVEETKADTVVDKVVEVVNVLSELASPTVNGESVASDAAEFLASGAEKQALLEETNGEASQTAATEVVSPKDDVADTPKLAEPYNNLPEAANATDD</sequence>
<feature type="compositionally biased region" description="Basic and acidic residues" evidence="1">
    <location>
        <begin position="1466"/>
        <end position="1479"/>
    </location>
</feature>
<dbReference type="Proteomes" id="UP000284842">
    <property type="component" value="Unassembled WGS sequence"/>
</dbReference>
<name>A0A409VS51_9AGAR</name>
<proteinExistence type="predicted"/>
<feature type="compositionally biased region" description="Basic residues" evidence="1">
    <location>
        <begin position="571"/>
        <end position="580"/>
    </location>
</feature>
<feature type="compositionally biased region" description="Basic and acidic residues" evidence="1">
    <location>
        <begin position="776"/>
        <end position="792"/>
    </location>
</feature>
<gene>
    <name evidence="3" type="ORF">CVT24_000100</name>
</gene>
<dbReference type="OrthoDB" id="3362494at2759"/>
<feature type="compositionally biased region" description="Low complexity" evidence="1">
    <location>
        <begin position="762"/>
        <end position="772"/>
    </location>
</feature>
<feature type="compositionally biased region" description="Polar residues" evidence="1">
    <location>
        <begin position="2646"/>
        <end position="2656"/>
    </location>
</feature>
<evidence type="ECO:0000313" key="3">
    <source>
        <dbReference type="EMBL" id="PPQ69057.1"/>
    </source>
</evidence>
<feature type="region of interest" description="Disordered" evidence="1">
    <location>
        <begin position="486"/>
        <end position="510"/>
    </location>
</feature>
<feature type="compositionally biased region" description="Acidic residues" evidence="1">
    <location>
        <begin position="1133"/>
        <end position="1143"/>
    </location>
</feature>
<feature type="compositionally biased region" description="Low complexity" evidence="1">
    <location>
        <begin position="2477"/>
        <end position="2491"/>
    </location>
</feature>
<feature type="compositionally biased region" description="Basic and acidic residues" evidence="1">
    <location>
        <begin position="2746"/>
        <end position="2756"/>
    </location>
</feature>
<feature type="compositionally biased region" description="Low complexity" evidence="1">
    <location>
        <begin position="1688"/>
        <end position="1698"/>
    </location>
</feature>
<feature type="region of interest" description="Disordered" evidence="1">
    <location>
        <begin position="757"/>
        <end position="792"/>
    </location>
</feature>
<feature type="compositionally biased region" description="Polar residues" evidence="1">
    <location>
        <begin position="1091"/>
        <end position="1109"/>
    </location>
</feature>
<comment type="caution">
    <text evidence="3">The sequence shown here is derived from an EMBL/GenBank/DDBJ whole genome shotgun (WGS) entry which is preliminary data.</text>
</comment>
<evidence type="ECO:0000259" key="2">
    <source>
        <dbReference type="Pfam" id="PF08101"/>
    </source>
</evidence>
<feature type="compositionally biased region" description="Polar residues" evidence="1">
    <location>
        <begin position="1118"/>
        <end position="1130"/>
    </location>
</feature>
<feature type="region of interest" description="Disordered" evidence="1">
    <location>
        <begin position="1243"/>
        <end position="1598"/>
    </location>
</feature>
<feature type="compositionally biased region" description="Basic and acidic residues" evidence="1">
    <location>
        <begin position="1521"/>
        <end position="1530"/>
    </location>
</feature>